<sequence>MVSQQKIRIPLAGDLFLDVYPEQENSLFEITEEDAEEFSESRYQILEGRSYEYAFSDHSFRLTTSINKVITQLRRDASAGRIIPNIYVGTLTLQYFHKDTPDYKGNLTIEVLATKFNREPDKSYRDNYRFMLESITSKCTELLMQINSPVHQNFEPDFERDNQIIYQRFCFVSALISSNEFDEAVRQIISQPKTSWAENVEVKDVTRVRRFSRAIIKQLFSGNNRIALPEGHYLLSRNISSVPSKILASSKIENLDNAENRFIKHALQEYLSFCENCSALFDPKTREKKEADVLIKVLESYLSHNFFREVANPVTLKLNSPVLQRKGGYREILNSWLKYSLASKLIWRGGDDVYKAGKRDIATLYEYWLFFTLYDLFIEKFTLTVVSVDDKPYSQLIEMDKDGINLMVKAGKHTAISGICNFENRKLNVKYSYNRSFTGGKKYDSKAGGSWTSTLRPDYTLTVWPWGLSESEAEADELIVHIHFDAKYKVSEFKVKEEESEDDLNEEKQEERQGIYKNADLLKMHAYKDAIRRTGGAYILYPGSEKTEFRGFHEIIPGLGAFAINPSEEANGIQHLSEFVDKVISHLLDRASQRERLSNKVYEIHKESKADDNVLHEPIPEYLAGSKIIPAETFVVVGYYRDNEHLNWIESKGLYNARTGDRKEALHLGVKEAGAKYLLLHSTNELVSSKLYKLGFKGPIIFSKEDLLNKGYPLSPSQPYYLVYELVGRIEKEFGELSWDIRKLPGYQSSRRSSFPFACSLSELMDVVVKTK</sequence>
<dbReference type="InterPro" id="IPR018633">
    <property type="entry name" value="DUF2357"/>
</dbReference>
<dbReference type="AlphaFoldDB" id="A0A512BG98"/>
<proteinExistence type="predicted"/>
<comment type="caution">
    <text evidence="2">The sequence shown here is derived from an EMBL/GenBank/DDBJ whole genome shotgun (WGS) entry which is preliminary data.</text>
</comment>
<dbReference type="Pfam" id="PF09823">
    <property type="entry name" value="DUF2357"/>
    <property type="match status" value="1"/>
</dbReference>
<protein>
    <recommendedName>
        <fullName evidence="1">DUF2357 domain-containing protein</fullName>
    </recommendedName>
</protein>
<dbReference type="Pfam" id="PF04411">
    <property type="entry name" value="PDDEXK_7"/>
    <property type="match status" value="1"/>
</dbReference>
<dbReference type="EMBL" id="BJYT01000014">
    <property type="protein sequence ID" value="GEO10984.1"/>
    <property type="molecule type" value="Genomic_DNA"/>
</dbReference>
<dbReference type="Proteomes" id="UP000321513">
    <property type="component" value="Unassembled WGS sequence"/>
</dbReference>
<name>A0A512BG98_9BACT</name>
<dbReference type="RefSeq" id="WP_147205092.1">
    <property type="nucleotide sequence ID" value="NZ_BJYT01000014.1"/>
</dbReference>
<keyword evidence="3" id="KW-1185">Reference proteome</keyword>
<reference evidence="2 3" key="1">
    <citation type="submission" date="2019-07" db="EMBL/GenBank/DDBJ databases">
        <title>Whole genome shotgun sequence of Segetibacter aerophilus NBRC 106135.</title>
        <authorList>
            <person name="Hosoyama A."/>
            <person name="Uohara A."/>
            <person name="Ohji S."/>
            <person name="Ichikawa N."/>
        </authorList>
    </citation>
    <scope>NUCLEOTIDE SEQUENCE [LARGE SCALE GENOMIC DNA]</scope>
    <source>
        <strain evidence="2 3">NBRC 106135</strain>
    </source>
</reference>
<evidence type="ECO:0000313" key="2">
    <source>
        <dbReference type="EMBL" id="GEO10984.1"/>
    </source>
</evidence>
<gene>
    <name evidence="2" type="ORF">SAE01_34800</name>
</gene>
<dbReference type="OrthoDB" id="32195at2"/>
<feature type="domain" description="DUF2357" evidence="1">
    <location>
        <begin position="80"/>
        <end position="336"/>
    </location>
</feature>
<accession>A0A512BG98</accession>
<evidence type="ECO:0000313" key="3">
    <source>
        <dbReference type="Proteomes" id="UP000321513"/>
    </source>
</evidence>
<organism evidence="2 3">
    <name type="scientific">Segetibacter aerophilus</name>
    <dbReference type="NCBI Taxonomy" id="670293"/>
    <lineage>
        <taxon>Bacteria</taxon>
        <taxon>Pseudomonadati</taxon>
        <taxon>Bacteroidota</taxon>
        <taxon>Chitinophagia</taxon>
        <taxon>Chitinophagales</taxon>
        <taxon>Chitinophagaceae</taxon>
        <taxon>Segetibacter</taxon>
    </lineage>
</organism>
<dbReference type="InterPro" id="IPR007505">
    <property type="entry name" value="PDDEXK_7"/>
</dbReference>
<evidence type="ECO:0000259" key="1">
    <source>
        <dbReference type="Pfam" id="PF09823"/>
    </source>
</evidence>